<name>B7PIG9_IXOSC</name>
<evidence type="ECO:0000256" key="1">
    <source>
        <dbReference type="SAM" id="MobiDB-lite"/>
    </source>
</evidence>
<sequence length="65" mass="6858">MVLNRSEVNVHDRLCLRGSENPQSPSGSAWPRHPVSVAGATSRVGGPGSQATSTQGAHREYQGEC</sequence>
<accession>B7PIG9</accession>
<reference evidence="2 4" key="1">
    <citation type="submission" date="2008-03" db="EMBL/GenBank/DDBJ databases">
        <title>Annotation of Ixodes scapularis.</title>
        <authorList>
            <consortium name="Ixodes scapularis Genome Project Consortium"/>
            <person name="Caler E."/>
            <person name="Hannick L.I."/>
            <person name="Bidwell S."/>
            <person name="Joardar V."/>
            <person name="Thiagarajan M."/>
            <person name="Amedeo P."/>
            <person name="Galinsky K.J."/>
            <person name="Schobel S."/>
            <person name="Inman J."/>
            <person name="Hostetler J."/>
            <person name="Miller J."/>
            <person name="Hammond M."/>
            <person name="Megy K."/>
            <person name="Lawson D."/>
            <person name="Kodira C."/>
            <person name="Sutton G."/>
            <person name="Meyer J."/>
            <person name="Hill C.A."/>
            <person name="Birren B."/>
            <person name="Nene V."/>
            <person name="Collins F."/>
            <person name="Alarcon-Chaidez F."/>
            <person name="Wikel S."/>
            <person name="Strausberg R."/>
        </authorList>
    </citation>
    <scope>NUCLEOTIDE SEQUENCE [LARGE SCALE GENOMIC DNA]</scope>
    <source>
        <strain evidence="4">Wikel</strain>
        <strain evidence="2">Wikel colony</strain>
    </source>
</reference>
<evidence type="ECO:0000313" key="4">
    <source>
        <dbReference type="Proteomes" id="UP000001555"/>
    </source>
</evidence>
<dbReference type="VEuPathDB" id="VectorBase:ISCW003793"/>
<dbReference type="VEuPathDB" id="VectorBase:ISCI003793"/>
<organism>
    <name type="scientific">Ixodes scapularis</name>
    <name type="common">Black-legged tick</name>
    <name type="synonym">Deer tick</name>
    <dbReference type="NCBI Taxonomy" id="6945"/>
    <lineage>
        <taxon>Eukaryota</taxon>
        <taxon>Metazoa</taxon>
        <taxon>Ecdysozoa</taxon>
        <taxon>Arthropoda</taxon>
        <taxon>Chelicerata</taxon>
        <taxon>Arachnida</taxon>
        <taxon>Acari</taxon>
        <taxon>Parasitiformes</taxon>
        <taxon>Ixodida</taxon>
        <taxon>Ixodoidea</taxon>
        <taxon>Ixodidae</taxon>
        <taxon>Ixodinae</taxon>
        <taxon>Ixodes</taxon>
    </lineage>
</organism>
<dbReference type="InParanoid" id="B7PIG9"/>
<feature type="region of interest" description="Disordered" evidence="1">
    <location>
        <begin position="16"/>
        <end position="65"/>
    </location>
</feature>
<dbReference type="EMBL" id="ABJB010085668">
    <property type="status" value="NOT_ANNOTATED_CDS"/>
    <property type="molecule type" value="Genomic_DNA"/>
</dbReference>
<evidence type="ECO:0000313" key="2">
    <source>
        <dbReference type="EMBL" id="EEC06391.1"/>
    </source>
</evidence>
<dbReference type="PaxDb" id="6945-B7PIG9"/>
<keyword evidence="4" id="KW-1185">Reference proteome</keyword>
<dbReference type="EnsemblMetazoa" id="ISCW003793-RA">
    <property type="protein sequence ID" value="ISCW003793-PA"/>
    <property type="gene ID" value="ISCW003793"/>
</dbReference>
<dbReference type="AlphaFoldDB" id="B7PIG9"/>
<protein>
    <submittedName>
        <fullName evidence="2 3">Uncharacterized protein</fullName>
    </submittedName>
</protein>
<gene>
    <name evidence="2" type="ORF">IscW_ISCW003793</name>
</gene>
<dbReference type="Proteomes" id="UP000001555">
    <property type="component" value="Unassembled WGS sequence"/>
</dbReference>
<evidence type="ECO:0000313" key="3">
    <source>
        <dbReference type="EnsemblMetazoa" id="ISCW003793-PA"/>
    </source>
</evidence>
<reference evidence="3" key="2">
    <citation type="submission" date="2020-05" db="UniProtKB">
        <authorList>
            <consortium name="EnsemblMetazoa"/>
        </authorList>
    </citation>
    <scope>IDENTIFICATION</scope>
    <source>
        <strain evidence="3">wikel</strain>
    </source>
</reference>
<dbReference type="EMBL" id="DS719100">
    <property type="protein sequence ID" value="EEC06391.1"/>
    <property type="molecule type" value="Genomic_DNA"/>
</dbReference>
<proteinExistence type="predicted"/>
<dbReference type="HOGENOM" id="CLU_2852163_0_0_1"/>